<keyword evidence="8" id="KW-1185">Reference proteome</keyword>
<dbReference type="InterPro" id="IPR038508">
    <property type="entry name" value="ArfGAP_dom_sf"/>
</dbReference>
<accession>A0A1Q2YBP3</accession>
<keyword evidence="2" id="KW-0479">Metal-binding</keyword>
<feature type="compositionally biased region" description="Basic and acidic residues" evidence="5">
    <location>
        <begin position="193"/>
        <end position="202"/>
    </location>
</feature>
<organism evidence="7 8">
    <name type="scientific">Pichia membranifaciens</name>
    <dbReference type="NCBI Taxonomy" id="4926"/>
    <lineage>
        <taxon>Eukaryota</taxon>
        <taxon>Fungi</taxon>
        <taxon>Dikarya</taxon>
        <taxon>Ascomycota</taxon>
        <taxon>Saccharomycotina</taxon>
        <taxon>Pichiomycetes</taxon>
        <taxon>Pichiales</taxon>
        <taxon>Pichiaceae</taxon>
        <taxon>Pichia</taxon>
    </lineage>
</organism>
<proteinExistence type="predicted"/>
<keyword evidence="1" id="KW-0343">GTPase activation</keyword>
<dbReference type="EMBL" id="BDGI01000012">
    <property type="protein sequence ID" value="GAV26921.1"/>
    <property type="molecule type" value="Genomic_DNA"/>
</dbReference>
<evidence type="ECO:0000259" key="6">
    <source>
        <dbReference type="Pfam" id="PF01412"/>
    </source>
</evidence>
<comment type="caution">
    <text evidence="7">The sequence shown here is derived from an EMBL/GenBank/DDBJ whole genome shotgun (WGS) entry which is preliminary data.</text>
</comment>
<dbReference type="PANTHER" id="PTHR45686">
    <property type="entry name" value="ADP-RIBOSYLATION FACTOR GTPASE ACTIVATING PROTEIN 3, ISOFORM H-RELATED"/>
    <property type="match status" value="1"/>
</dbReference>
<dbReference type="InterPro" id="IPR037278">
    <property type="entry name" value="ARFGAP/RecO"/>
</dbReference>
<feature type="compositionally biased region" description="Polar residues" evidence="5">
    <location>
        <begin position="240"/>
        <end position="258"/>
    </location>
</feature>
<feature type="compositionally biased region" description="Polar residues" evidence="5">
    <location>
        <begin position="207"/>
        <end position="225"/>
    </location>
</feature>
<dbReference type="PANTHER" id="PTHR45686:SF4">
    <property type="entry name" value="ADP-RIBOSYLATION FACTOR GTPASE ACTIVATING PROTEIN 3, ISOFORM H"/>
    <property type="match status" value="1"/>
</dbReference>
<feature type="domain" description="Arf-GAP" evidence="6">
    <location>
        <begin position="1"/>
        <end position="67"/>
    </location>
</feature>
<evidence type="ECO:0000313" key="8">
    <source>
        <dbReference type="Proteomes" id="UP000186136"/>
    </source>
</evidence>
<dbReference type="GO" id="GO:0005096">
    <property type="term" value="F:GTPase activator activity"/>
    <property type="evidence" value="ECO:0007669"/>
    <property type="project" value="UniProtKB-KW"/>
</dbReference>
<dbReference type="Pfam" id="PF01412">
    <property type="entry name" value="ArfGap"/>
    <property type="match status" value="1"/>
</dbReference>
<dbReference type="SUPFAM" id="SSF57863">
    <property type="entry name" value="ArfGap/RecO-like zinc finger"/>
    <property type="match status" value="1"/>
</dbReference>
<feature type="compositionally biased region" description="Acidic residues" evidence="5">
    <location>
        <begin position="81"/>
        <end position="96"/>
    </location>
</feature>
<dbReference type="AlphaFoldDB" id="A0A1Q2YBP3"/>
<evidence type="ECO:0000313" key="7">
    <source>
        <dbReference type="EMBL" id="GAV26921.1"/>
    </source>
</evidence>
<feature type="region of interest" description="Disordered" evidence="5">
    <location>
        <begin position="57"/>
        <end position="155"/>
    </location>
</feature>
<reference evidence="7 8" key="1">
    <citation type="submission" date="2016-08" db="EMBL/GenBank/DDBJ databases">
        <title>Whole genome shotgun sequence of Pichia membranifaciens KS47-1.</title>
        <authorList>
            <person name="Konishi M."/>
            <person name="Ishida M."/>
            <person name="Arakawa T."/>
            <person name="Kato Y."/>
            <person name="Horiuchi J."/>
        </authorList>
    </citation>
    <scope>NUCLEOTIDE SEQUENCE [LARGE SCALE GENOMIC DNA]</scope>
    <source>
        <strain evidence="7 8">KS47-1</strain>
    </source>
</reference>
<gene>
    <name evidence="7" type="ORF">PMKS-000382</name>
</gene>
<dbReference type="GO" id="GO:0008270">
    <property type="term" value="F:zinc ion binding"/>
    <property type="evidence" value="ECO:0007669"/>
    <property type="project" value="UniProtKB-KW"/>
</dbReference>
<name>A0A1Q2YBP3_9ASCO</name>
<feature type="compositionally biased region" description="Basic and acidic residues" evidence="5">
    <location>
        <begin position="62"/>
        <end position="80"/>
    </location>
</feature>
<sequence length="407" mass="44692">MGVHISFVKSSVLDTKWTNKQLRSMKCGGNDRFKEYINKNGGSSILRSEPKKIYDSSVGTNYKEKLEKRVENDTKRHPDILEWDDADSVDLSEEENSATSDDFFSKWDKPTSTPSPLGSRASTPPVNSSTTSFKNESANANAKTPARRVVNKTAKGSSILGKKNILGAGSKNKAKLNIKKVASNDIDFDEFEKEAKKEEQEIKNLGYNPNDNLSANTATPDSFASTPKKGPISLFDKPEANQSKSDSMTLSGNASSSGKKNDVENTRQSFAKLGFGMTASTAPTTSDANQGKKYKDVQYTGDVEKRFGQQKGISSDQFYGVGNYDETKAQEARAKLQSFTNAQSISSSDYYGEDDTAQFRQNNGGDVEQQVLEFAEKYMGEDFNALKGALEQGAEKLGGYLRDVLRN</sequence>
<dbReference type="Proteomes" id="UP000186136">
    <property type="component" value="Unassembled WGS sequence"/>
</dbReference>
<evidence type="ECO:0000256" key="4">
    <source>
        <dbReference type="ARBA" id="ARBA00022833"/>
    </source>
</evidence>
<evidence type="ECO:0000256" key="1">
    <source>
        <dbReference type="ARBA" id="ARBA00022468"/>
    </source>
</evidence>
<keyword evidence="4" id="KW-0862">Zinc</keyword>
<dbReference type="InterPro" id="IPR001164">
    <property type="entry name" value="ArfGAP_dom"/>
</dbReference>
<keyword evidence="3" id="KW-0863">Zinc-finger</keyword>
<feature type="region of interest" description="Disordered" evidence="5">
    <location>
        <begin position="192"/>
        <end position="263"/>
    </location>
</feature>
<dbReference type="GO" id="GO:0000139">
    <property type="term" value="C:Golgi membrane"/>
    <property type="evidence" value="ECO:0007669"/>
    <property type="project" value="GOC"/>
</dbReference>
<protein>
    <recommendedName>
        <fullName evidence="6">Arf-GAP domain-containing protein</fullName>
    </recommendedName>
</protein>
<dbReference type="Gene3D" id="1.10.220.150">
    <property type="entry name" value="Arf GTPase activating protein"/>
    <property type="match status" value="1"/>
</dbReference>
<evidence type="ECO:0000256" key="3">
    <source>
        <dbReference type="ARBA" id="ARBA00022771"/>
    </source>
</evidence>
<dbReference type="GO" id="GO:0048205">
    <property type="term" value="P:COPI coating of Golgi vesicle"/>
    <property type="evidence" value="ECO:0007669"/>
    <property type="project" value="TreeGrafter"/>
</dbReference>
<dbReference type="OrthoDB" id="983479at2759"/>
<feature type="compositionally biased region" description="Polar residues" evidence="5">
    <location>
        <begin position="110"/>
        <end position="142"/>
    </location>
</feature>
<evidence type="ECO:0000256" key="5">
    <source>
        <dbReference type="SAM" id="MobiDB-lite"/>
    </source>
</evidence>
<evidence type="ECO:0000256" key="2">
    <source>
        <dbReference type="ARBA" id="ARBA00022723"/>
    </source>
</evidence>